<proteinExistence type="predicted"/>
<accession>A0A4Z2GZR3</accession>
<feature type="compositionally biased region" description="Basic and acidic residues" evidence="1">
    <location>
        <begin position="1"/>
        <end position="13"/>
    </location>
</feature>
<gene>
    <name evidence="2" type="ORF">EYF80_030732</name>
</gene>
<evidence type="ECO:0000256" key="1">
    <source>
        <dbReference type="SAM" id="MobiDB-lite"/>
    </source>
</evidence>
<evidence type="ECO:0000313" key="3">
    <source>
        <dbReference type="Proteomes" id="UP000314294"/>
    </source>
</evidence>
<dbReference type="EMBL" id="SRLO01000364">
    <property type="protein sequence ID" value="TNN59098.1"/>
    <property type="molecule type" value="Genomic_DNA"/>
</dbReference>
<feature type="region of interest" description="Disordered" evidence="1">
    <location>
        <begin position="1"/>
        <end position="32"/>
    </location>
</feature>
<keyword evidence="3" id="KW-1185">Reference proteome</keyword>
<evidence type="ECO:0000313" key="2">
    <source>
        <dbReference type="EMBL" id="TNN59098.1"/>
    </source>
</evidence>
<organism evidence="2 3">
    <name type="scientific">Liparis tanakae</name>
    <name type="common">Tanaka's snailfish</name>
    <dbReference type="NCBI Taxonomy" id="230148"/>
    <lineage>
        <taxon>Eukaryota</taxon>
        <taxon>Metazoa</taxon>
        <taxon>Chordata</taxon>
        <taxon>Craniata</taxon>
        <taxon>Vertebrata</taxon>
        <taxon>Euteleostomi</taxon>
        <taxon>Actinopterygii</taxon>
        <taxon>Neopterygii</taxon>
        <taxon>Teleostei</taxon>
        <taxon>Neoteleostei</taxon>
        <taxon>Acanthomorphata</taxon>
        <taxon>Eupercaria</taxon>
        <taxon>Perciformes</taxon>
        <taxon>Cottioidei</taxon>
        <taxon>Cottales</taxon>
        <taxon>Liparidae</taxon>
        <taxon>Liparis</taxon>
    </lineage>
</organism>
<name>A0A4Z2GZR3_9TELE</name>
<reference evidence="2 3" key="1">
    <citation type="submission" date="2019-03" db="EMBL/GenBank/DDBJ databases">
        <title>First draft genome of Liparis tanakae, snailfish: a comprehensive survey of snailfish specific genes.</title>
        <authorList>
            <person name="Kim W."/>
            <person name="Song I."/>
            <person name="Jeong J.-H."/>
            <person name="Kim D."/>
            <person name="Kim S."/>
            <person name="Ryu S."/>
            <person name="Song J.Y."/>
            <person name="Lee S.K."/>
        </authorList>
    </citation>
    <scope>NUCLEOTIDE SEQUENCE [LARGE SCALE GENOMIC DNA]</scope>
    <source>
        <tissue evidence="2">Muscle</tissue>
    </source>
</reference>
<dbReference type="Proteomes" id="UP000314294">
    <property type="component" value="Unassembled WGS sequence"/>
</dbReference>
<dbReference type="AlphaFoldDB" id="A0A4Z2GZR3"/>
<sequence length="118" mass="12968">MIRRTEDKPRNSADEATSTSIDQTTPENSDREVRVMAAAAQEHRDGAQPLEVPNEVMHGTCLPRGISTTPPPAILCFLQFISWPHYAACRSLFSVPRSTSSILACQNNEDGIDRKGVT</sequence>
<protein>
    <submittedName>
        <fullName evidence="2">Uncharacterized protein</fullName>
    </submittedName>
</protein>
<comment type="caution">
    <text evidence="2">The sequence shown here is derived from an EMBL/GenBank/DDBJ whole genome shotgun (WGS) entry which is preliminary data.</text>
</comment>
<feature type="compositionally biased region" description="Polar residues" evidence="1">
    <location>
        <begin position="14"/>
        <end position="27"/>
    </location>
</feature>